<name>R5V8K3_9BACT</name>
<proteinExistence type="predicted"/>
<reference evidence="1" key="1">
    <citation type="submission" date="2012-11" db="EMBL/GenBank/DDBJ databases">
        <title>Dependencies among metagenomic species, viruses, plasmids and units of genetic variation.</title>
        <authorList>
            <person name="Nielsen H.B."/>
            <person name="Almeida M."/>
            <person name="Juncker A.S."/>
            <person name="Rasmussen S."/>
            <person name="Li J."/>
            <person name="Sunagawa S."/>
            <person name="Plichta D."/>
            <person name="Gautier L."/>
            <person name="Le Chatelier E."/>
            <person name="Peletier E."/>
            <person name="Bonde I."/>
            <person name="Nielsen T."/>
            <person name="Manichanh C."/>
            <person name="Arumugam M."/>
            <person name="Batto J."/>
            <person name="Santos M.B.Q.D."/>
            <person name="Blom N."/>
            <person name="Borruel N."/>
            <person name="Burgdorf K.S."/>
            <person name="Boumezbeur F."/>
            <person name="Casellas F."/>
            <person name="Dore J."/>
            <person name="Guarner F."/>
            <person name="Hansen T."/>
            <person name="Hildebrand F."/>
            <person name="Kaas R.S."/>
            <person name="Kennedy S."/>
            <person name="Kristiansen K."/>
            <person name="Kultima J.R."/>
            <person name="Leonard P."/>
            <person name="Levenez F."/>
            <person name="Lund O."/>
            <person name="Moumen B."/>
            <person name="Le Paslier D."/>
            <person name="Pons N."/>
            <person name="Pedersen O."/>
            <person name="Prifti E."/>
            <person name="Qin J."/>
            <person name="Raes J."/>
            <person name="Tap J."/>
            <person name="Tims S."/>
            <person name="Ussery D.W."/>
            <person name="Yamada T."/>
            <person name="MetaHit consortium"/>
            <person name="Renault P."/>
            <person name="Sicheritz-Ponten T."/>
            <person name="Bork P."/>
            <person name="Wang J."/>
            <person name="Brunak S."/>
            <person name="Ehrlich S.D."/>
        </authorList>
    </citation>
    <scope>NUCLEOTIDE SEQUENCE [LARGE SCALE GENOMIC DNA]</scope>
</reference>
<accession>R5V8K3</accession>
<protein>
    <submittedName>
        <fullName evidence="1">Uncharacterized protein</fullName>
    </submittedName>
</protein>
<dbReference type="EMBL" id="CBAT010000090">
    <property type="protein sequence ID" value="CCZ86913.1"/>
    <property type="molecule type" value="Genomic_DNA"/>
</dbReference>
<dbReference type="Proteomes" id="UP000018372">
    <property type="component" value="Unassembled WGS sequence"/>
</dbReference>
<organism evidence="1 2">
    <name type="scientific">Phocaeicola plebeius CAG:211</name>
    <dbReference type="NCBI Taxonomy" id="1263052"/>
    <lineage>
        <taxon>Bacteria</taxon>
        <taxon>Pseudomonadati</taxon>
        <taxon>Bacteroidota</taxon>
        <taxon>Bacteroidia</taxon>
        <taxon>Bacteroidales</taxon>
        <taxon>Bacteroidaceae</taxon>
        <taxon>Phocaeicola</taxon>
    </lineage>
</organism>
<gene>
    <name evidence="1" type="ORF">BN536_00114</name>
</gene>
<dbReference type="AlphaFoldDB" id="R5V8K3"/>
<evidence type="ECO:0000313" key="2">
    <source>
        <dbReference type="Proteomes" id="UP000018372"/>
    </source>
</evidence>
<comment type="caution">
    <text evidence="1">The sequence shown here is derived from an EMBL/GenBank/DDBJ whole genome shotgun (WGS) entry which is preliminary data.</text>
</comment>
<evidence type="ECO:0000313" key="1">
    <source>
        <dbReference type="EMBL" id="CCZ86913.1"/>
    </source>
</evidence>
<sequence>MNFAEYKYRKGGSNESPFFIHKNSLKFSLVKRDKCQCAFLERFGHVEIKQILLVGEIAS</sequence>